<dbReference type="PANTHER" id="PTHR30212:SF2">
    <property type="entry name" value="PROTEIN YIIM"/>
    <property type="match status" value="1"/>
</dbReference>
<sequence>MPRVLAVCAVHELHPDAGPVGVTGIDKRPLDGPVRVGPYGVRADVQASRRHHGGLDKAVYAYAQEDAEFWEQELGRAVPPGLFGENLRTEGIDVNAVVVGEQWQVGERLILEVTSPRTPCATFARWLGAPHERGWVKRFADERRLGPYFRVVRSGDAQAGDEIVVLSRPEAAPTILDVFAGRS</sequence>
<protein>
    <submittedName>
        <fullName evidence="2">MOSC domain-containing protein</fullName>
    </submittedName>
</protein>
<evidence type="ECO:0000313" key="2">
    <source>
        <dbReference type="EMBL" id="KAA9130620.1"/>
    </source>
</evidence>
<dbReference type="GO" id="GO:0030170">
    <property type="term" value="F:pyridoxal phosphate binding"/>
    <property type="evidence" value="ECO:0007669"/>
    <property type="project" value="InterPro"/>
</dbReference>
<comment type="caution">
    <text evidence="2">The sequence shown here is derived from an EMBL/GenBank/DDBJ whole genome shotgun (WGS) entry which is preliminary data.</text>
</comment>
<dbReference type="Proteomes" id="UP000326838">
    <property type="component" value="Unassembled WGS sequence"/>
</dbReference>
<organism evidence="2 3">
    <name type="scientific">Microbacterium caowuchunii</name>
    <dbReference type="NCBI Taxonomy" id="2614638"/>
    <lineage>
        <taxon>Bacteria</taxon>
        <taxon>Bacillati</taxon>
        <taxon>Actinomycetota</taxon>
        <taxon>Actinomycetes</taxon>
        <taxon>Micrococcales</taxon>
        <taxon>Microbacteriaceae</taxon>
        <taxon>Microbacterium</taxon>
    </lineage>
</organism>
<reference evidence="3" key="1">
    <citation type="submission" date="2019-09" db="EMBL/GenBank/DDBJ databases">
        <title>Mumia zhuanghuii sp. nov. isolated from the intestinal contents of plateau pika (Ochotona curzoniae) in the Qinghai-Tibet plateau of China.</title>
        <authorList>
            <person name="Tian Z."/>
        </authorList>
    </citation>
    <scope>NUCLEOTIDE SEQUENCE [LARGE SCALE GENOMIC DNA]</scope>
    <source>
        <strain evidence="3">L-033</strain>
    </source>
</reference>
<dbReference type="Pfam" id="PF03473">
    <property type="entry name" value="MOSC"/>
    <property type="match status" value="1"/>
</dbReference>
<dbReference type="PANTHER" id="PTHR30212">
    <property type="entry name" value="PROTEIN YIIM"/>
    <property type="match status" value="1"/>
</dbReference>
<feature type="domain" description="MOSC" evidence="1">
    <location>
        <begin position="28"/>
        <end position="166"/>
    </location>
</feature>
<accession>A0A5N0T6D3</accession>
<dbReference type="GO" id="GO:0003824">
    <property type="term" value="F:catalytic activity"/>
    <property type="evidence" value="ECO:0007669"/>
    <property type="project" value="InterPro"/>
</dbReference>
<evidence type="ECO:0000313" key="3">
    <source>
        <dbReference type="Proteomes" id="UP000326838"/>
    </source>
</evidence>
<dbReference type="EMBL" id="VYUY01000019">
    <property type="protein sequence ID" value="KAA9130620.1"/>
    <property type="molecule type" value="Genomic_DNA"/>
</dbReference>
<dbReference type="GO" id="GO:0030151">
    <property type="term" value="F:molybdenum ion binding"/>
    <property type="evidence" value="ECO:0007669"/>
    <property type="project" value="InterPro"/>
</dbReference>
<dbReference type="InterPro" id="IPR052353">
    <property type="entry name" value="Benzoxazolinone_Detox_Enz"/>
</dbReference>
<gene>
    <name evidence="2" type="ORF">F6B40_13310</name>
</gene>
<dbReference type="PROSITE" id="PS51340">
    <property type="entry name" value="MOSC"/>
    <property type="match status" value="1"/>
</dbReference>
<dbReference type="AlphaFoldDB" id="A0A5N0T6D3"/>
<dbReference type="RefSeq" id="WP_150894849.1">
    <property type="nucleotide sequence ID" value="NZ_VYUY01000019.1"/>
</dbReference>
<keyword evidence="3" id="KW-1185">Reference proteome</keyword>
<dbReference type="InterPro" id="IPR011037">
    <property type="entry name" value="Pyrv_Knase-like_insert_dom_sf"/>
</dbReference>
<dbReference type="Gene3D" id="2.40.33.20">
    <property type="entry name" value="PK beta-barrel domain-like"/>
    <property type="match status" value="1"/>
</dbReference>
<dbReference type="SUPFAM" id="SSF50800">
    <property type="entry name" value="PK beta-barrel domain-like"/>
    <property type="match status" value="1"/>
</dbReference>
<dbReference type="InterPro" id="IPR005302">
    <property type="entry name" value="MoCF_Sase_C"/>
</dbReference>
<name>A0A5N0T6D3_9MICO</name>
<proteinExistence type="predicted"/>
<evidence type="ECO:0000259" key="1">
    <source>
        <dbReference type="PROSITE" id="PS51340"/>
    </source>
</evidence>